<sequence>MDFRKLSKAIQSPHGFGNSSQHMSLTDLPPKILDALIPGYSVVSKYALAAFGLDVSLWVTIAVILLALVKGGQYVYGKTSKAFRYLLLSSVYIDKHDDLFDMTMDWLANTKLSTSRRKVKARTQRGAKADTEFEAVADDALSDEGYFDYNKWSARTPPRYEPYYGRHFFWHNGRLYIFHRSQKARPGQSLSVQIGKPSDDDIIQIDCISRSVEPTQELLKAVKAWSLAKLRSTTTIRHPTPKDRARFGGAWSKTSSRPSRPMDTVILDAEQKSMIIEDMNDYLHPASPKWYATRGIPYRRGYLFHGPPGTGKTSLSFALAGIFGLEIYVISLQEPTLTEGDLMQLFNTLPRRCIVLLEDVDAAGLIRDGKSDSAKGDASGKHKRRRAKGKHETPKGDVQEEDIENKDGEKPKEAEYTLKDLARELKSVSSPKSGGNDKRHGNPNRQARTGVSLSGLLNAIDGVATHEGRVLIMTTNHPEQLDSALVRPGRVDQRVEFNLTKKAQIKELFVRMYSGTNQLSASAPPMNGTATRTTNSPAHDISNEKMSNGDPVGGDSKQSKVWSSDDLDELSEEFAAQIPDDTYTPAEIQNHLMRFKHEPSTAVEQVASWMEEHEAEEEKQRQLAAEDDESEDE</sequence>
<dbReference type="Proteomes" id="UP001281147">
    <property type="component" value="Unassembled WGS sequence"/>
</dbReference>
<evidence type="ECO:0000313" key="2">
    <source>
        <dbReference type="Proteomes" id="UP001281147"/>
    </source>
</evidence>
<organism evidence="1 2">
    <name type="scientific">Vermiconidia calcicola</name>
    <dbReference type="NCBI Taxonomy" id="1690605"/>
    <lineage>
        <taxon>Eukaryota</taxon>
        <taxon>Fungi</taxon>
        <taxon>Dikarya</taxon>
        <taxon>Ascomycota</taxon>
        <taxon>Pezizomycotina</taxon>
        <taxon>Dothideomycetes</taxon>
        <taxon>Dothideomycetidae</taxon>
        <taxon>Mycosphaerellales</taxon>
        <taxon>Extremaceae</taxon>
        <taxon>Vermiconidia</taxon>
    </lineage>
</organism>
<accession>A0ACC3MJL2</accession>
<protein>
    <submittedName>
        <fullName evidence="1">Uncharacterized protein</fullName>
    </submittedName>
</protein>
<comment type="caution">
    <text evidence="1">The sequence shown here is derived from an EMBL/GenBank/DDBJ whole genome shotgun (WGS) entry which is preliminary data.</text>
</comment>
<evidence type="ECO:0000313" key="1">
    <source>
        <dbReference type="EMBL" id="KAK3696340.1"/>
    </source>
</evidence>
<proteinExistence type="predicted"/>
<dbReference type="EMBL" id="JAUTXU010000243">
    <property type="protein sequence ID" value="KAK3696340.1"/>
    <property type="molecule type" value="Genomic_DNA"/>
</dbReference>
<gene>
    <name evidence="1" type="ORF">LTR37_018005</name>
</gene>
<keyword evidence="2" id="KW-1185">Reference proteome</keyword>
<reference evidence="1" key="1">
    <citation type="submission" date="2023-07" db="EMBL/GenBank/DDBJ databases">
        <title>Black Yeasts Isolated from many extreme environments.</title>
        <authorList>
            <person name="Coleine C."/>
            <person name="Stajich J.E."/>
            <person name="Selbmann L."/>
        </authorList>
    </citation>
    <scope>NUCLEOTIDE SEQUENCE</scope>
    <source>
        <strain evidence="1">CCFEE 5714</strain>
    </source>
</reference>
<name>A0ACC3MJL2_9PEZI</name>